<dbReference type="Gene3D" id="1.20.1440.120">
    <property type="entry name" value="Recombination protein O, C-terminal domain"/>
    <property type="match status" value="1"/>
</dbReference>
<evidence type="ECO:0000256" key="3">
    <source>
        <dbReference type="ARBA" id="ARBA00022763"/>
    </source>
</evidence>
<keyword evidence="4 7" id="KW-0233">DNA recombination</keyword>
<dbReference type="GO" id="GO:0006310">
    <property type="term" value="P:DNA recombination"/>
    <property type="evidence" value="ECO:0007669"/>
    <property type="project" value="UniProtKB-UniRule"/>
</dbReference>
<dbReference type="InterPro" id="IPR022572">
    <property type="entry name" value="DNA_rep/recomb_RecO_N"/>
</dbReference>
<dbReference type="EMBL" id="BMJC01000004">
    <property type="protein sequence ID" value="GGB13490.1"/>
    <property type="molecule type" value="Genomic_DNA"/>
</dbReference>
<gene>
    <name evidence="7 9" type="primary">recO</name>
    <name evidence="9" type="ORF">GCM10011511_41480</name>
</gene>
<dbReference type="InterPro" id="IPR042242">
    <property type="entry name" value="RecO_C"/>
</dbReference>
<accession>A0A8J2UGF9</accession>
<evidence type="ECO:0000256" key="7">
    <source>
        <dbReference type="HAMAP-Rule" id="MF_00201"/>
    </source>
</evidence>
<evidence type="ECO:0000313" key="10">
    <source>
        <dbReference type="Proteomes" id="UP000607559"/>
    </source>
</evidence>
<dbReference type="AlphaFoldDB" id="A0A8J2UGF9"/>
<feature type="domain" description="DNA replication/recombination mediator RecO N-terminal" evidence="8">
    <location>
        <begin position="11"/>
        <end position="87"/>
    </location>
</feature>
<dbReference type="SUPFAM" id="SSF57863">
    <property type="entry name" value="ArfGap/RecO-like zinc finger"/>
    <property type="match status" value="1"/>
</dbReference>
<dbReference type="Pfam" id="PF11967">
    <property type="entry name" value="RecO_N"/>
    <property type="match status" value="1"/>
</dbReference>
<evidence type="ECO:0000256" key="5">
    <source>
        <dbReference type="ARBA" id="ARBA00023204"/>
    </source>
</evidence>
<keyword evidence="10" id="KW-1185">Reference proteome</keyword>
<protein>
    <recommendedName>
        <fullName evidence="2 7">DNA repair protein RecO</fullName>
    </recommendedName>
    <alternativeName>
        <fullName evidence="6 7">Recombination protein O</fullName>
    </alternativeName>
</protein>
<comment type="caution">
    <text evidence="9">The sequence shown here is derived from an EMBL/GenBank/DDBJ whole genome shotgun (WGS) entry which is preliminary data.</text>
</comment>
<name>A0A8J2UGF9_9BACT</name>
<dbReference type="GO" id="GO:0006302">
    <property type="term" value="P:double-strand break repair"/>
    <property type="evidence" value="ECO:0007669"/>
    <property type="project" value="TreeGrafter"/>
</dbReference>
<dbReference type="Pfam" id="PF02565">
    <property type="entry name" value="RecO_C"/>
    <property type="match status" value="1"/>
</dbReference>
<evidence type="ECO:0000256" key="1">
    <source>
        <dbReference type="ARBA" id="ARBA00007452"/>
    </source>
</evidence>
<dbReference type="HAMAP" id="MF_00201">
    <property type="entry name" value="RecO"/>
    <property type="match status" value="1"/>
</dbReference>
<evidence type="ECO:0000256" key="2">
    <source>
        <dbReference type="ARBA" id="ARBA00021310"/>
    </source>
</evidence>
<dbReference type="Proteomes" id="UP000607559">
    <property type="component" value="Unassembled WGS sequence"/>
</dbReference>
<dbReference type="GO" id="GO:0043590">
    <property type="term" value="C:bacterial nucleoid"/>
    <property type="evidence" value="ECO:0007669"/>
    <property type="project" value="TreeGrafter"/>
</dbReference>
<sequence length="254" mass="29319">MQINVFLQVQLHKTKGIVLKGVKYGETSLIVTLYTELFGIQSYLVNGVRTSSRKGMGKANLFQPAAILDLVVYHNELKNLQRLREFKWGVLYQHIFFDVIKNAVALFMVELLQKCIKQPEPNPELFYFIEDAFLHLDAAEGRVLANFPLFFILHLAGFFGFKIEDSYSESTPYLDLKEGQFVAEHPEHHLLLEDPFSFITAQLLRVQQPLELQGLPLNQDTRRILLQAYRTFYALHVPDFGEMRTLNVLQTVLS</sequence>
<dbReference type="SUPFAM" id="SSF50249">
    <property type="entry name" value="Nucleic acid-binding proteins"/>
    <property type="match status" value="1"/>
</dbReference>
<evidence type="ECO:0000256" key="4">
    <source>
        <dbReference type="ARBA" id="ARBA00023172"/>
    </source>
</evidence>
<dbReference type="PANTHER" id="PTHR33991:SF1">
    <property type="entry name" value="DNA REPAIR PROTEIN RECO"/>
    <property type="match status" value="1"/>
</dbReference>
<organism evidence="9 10">
    <name type="scientific">Puia dinghuensis</name>
    <dbReference type="NCBI Taxonomy" id="1792502"/>
    <lineage>
        <taxon>Bacteria</taxon>
        <taxon>Pseudomonadati</taxon>
        <taxon>Bacteroidota</taxon>
        <taxon>Chitinophagia</taxon>
        <taxon>Chitinophagales</taxon>
        <taxon>Chitinophagaceae</taxon>
        <taxon>Puia</taxon>
    </lineage>
</organism>
<dbReference type="PANTHER" id="PTHR33991">
    <property type="entry name" value="DNA REPAIR PROTEIN RECO"/>
    <property type="match status" value="1"/>
</dbReference>
<evidence type="ECO:0000256" key="6">
    <source>
        <dbReference type="ARBA" id="ARBA00033409"/>
    </source>
</evidence>
<evidence type="ECO:0000259" key="8">
    <source>
        <dbReference type="Pfam" id="PF11967"/>
    </source>
</evidence>
<proteinExistence type="inferred from homology"/>
<dbReference type="NCBIfam" id="TIGR00613">
    <property type="entry name" value="reco"/>
    <property type="match status" value="1"/>
</dbReference>
<dbReference type="InterPro" id="IPR037278">
    <property type="entry name" value="ARFGAP/RecO"/>
</dbReference>
<comment type="similarity">
    <text evidence="1 7">Belongs to the RecO family.</text>
</comment>
<dbReference type="InterPro" id="IPR012340">
    <property type="entry name" value="NA-bd_OB-fold"/>
</dbReference>
<evidence type="ECO:0000313" key="9">
    <source>
        <dbReference type="EMBL" id="GGB13490.1"/>
    </source>
</evidence>
<dbReference type="InterPro" id="IPR003717">
    <property type="entry name" value="RecO"/>
</dbReference>
<reference evidence="9" key="1">
    <citation type="journal article" date="2014" name="Int. J. Syst. Evol. Microbiol.">
        <title>Complete genome sequence of Corynebacterium casei LMG S-19264T (=DSM 44701T), isolated from a smear-ripened cheese.</title>
        <authorList>
            <consortium name="US DOE Joint Genome Institute (JGI-PGF)"/>
            <person name="Walter F."/>
            <person name="Albersmeier A."/>
            <person name="Kalinowski J."/>
            <person name="Ruckert C."/>
        </authorList>
    </citation>
    <scope>NUCLEOTIDE SEQUENCE</scope>
    <source>
        <strain evidence="9">CGMCC 1.15448</strain>
    </source>
</reference>
<keyword evidence="5 7" id="KW-0234">DNA repair</keyword>
<keyword evidence="3 7" id="KW-0227">DNA damage</keyword>
<dbReference type="Gene3D" id="2.40.50.140">
    <property type="entry name" value="Nucleic acid-binding proteins"/>
    <property type="match status" value="1"/>
</dbReference>
<reference evidence="9" key="2">
    <citation type="submission" date="2020-09" db="EMBL/GenBank/DDBJ databases">
        <authorList>
            <person name="Sun Q."/>
            <person name="Zhou Y."/>
        </authorList>
    </citation>
    <scope>NUCLEOTIDE SEQUENCE</scope>
    <source>
        <strain evidence="9">CGMCC 1.15448</strain>
    </source>
</reference>
<comment type="function">
    <text evidence="7">Involved in DNA repair and RecF pathway recombination.</text>
</comment>